<organism evidence="2 3">
    <name type="scientific">Schistosoma mansoni</name>
    <name type="common">Blood fluke</name>
    <dbReference type="NCBI Taxonomy" id="6183"/>
    <lineage>
        <taxon>Eukaryota</taxon>
        <taxon>Metazoa</taxon>
        <taxon>Spiralia</taxon>
        <taxon>Lophotrochozoa</taxon>
        <taxon>Platyhelminthes</taxon>
        <taxon>Trematoda</taxon>
        <taxon>Digenea</taxon>
        <taxon>Strigeidida</taxon>
        <taxon>Schistosomatoidea</taxon>
        <taxon>Schistosomatidae</taxon>
        <taxon>Schistosoma</taxon>
    </lineage>
</organism>
<dbReference type="KEGG" id="smm:Smp_179390"/>
<evidence type="ECO:0000313" key="2">
    <source>
        <dbReference type="Proteomes" id="UP000008854"/>
    </source>
</evidence>
<dbReference type="PhylomeDB" id="G4V639"/>
<dbReference type="OrthoDB" id="6270563at2759"/>
<accession>G4V639</accession>
<keyword evidence="1" id="KW-1133">Transmembrane helix</keyword>
<feature type="transmembrane region" description="Helical" evidence="1">
    <location>
        <begin position="75"/>
        <end position="100"/>
    </location>
</feature>
<keyword evidence="1" id="KW-0812">Transmembrane</keyword>
<keyword evidence="2" id="KW-1185">Reference proteome</keyword>
<keyword evidence="1" id="KW-0472">Membrane</keyword>
<dbReference type="RefSeq" id="XP_018648594.1">
    <property type="nucleotide sequence ID" value="XM_018794152.1"/>
</dbReference>
<reference evidence="3" key="2">
    <citation type="submission" date="2018-12" db="UniProtKB">
        <authorList>
            <consortium name="WormBaseParasite"/>
        </authorList>
    </citation>
    <scope>IDENTIFICATION</scope>
    <source>
        <strain evidence="3">Puerto Rican</strain>
    </source>
</reference>
<proteinExistence type="predicted"/>
<dbReference type="AlphaFoldDB" id="G4V639"/>
<dbReference type="CTD" id="8344899"/>
<evidence type="ECO:0000256" key="1">
    <source>
        <dbReference type="SAM" id="Phobius"/>
    </source>
</evidence>
<evidence type="ECO:0000313" key="3">
    <source>
        <dbReference type="WBParaSite" id="Smp_179390.1"/>
    </source>
</evidence>
<dbReference type="WBParaSite" id="Smp_179390.1">
    <property type="protein sequence ID" value="Smp_179390.1"/>
    <property type="gene ID" value="Smp_179390"/>
</dbReference>
<dbReference type="HOGENOM" id="CLU_2323263_0_0_1"/>
<dbReference type="InParanoid" id="G4V639"/>
<reference evidence="2" key="1">
    <citation type="journal article" date="2012" name="PLoS Negl. Trop. Dis.">
        <title>A systematically improved high quality genome and transcriptome of the human blood fluke Schistosoma mansoni.</title>
        <authorList>
            <person name="Protasio A.V."/>
            <person name="Tsai I.J."/>
            <person name="Babbage A."/>
            <person name="Nichol S."/>
            <person name="Hunt M."/>
            <person name="Aslett M.A."/>
            <person name="De Silva N."/>
            <person name="Velarde G.S."/>
            <person name="Anderson T.J."/>
            <person name="Clark R.C."/>
            <person name="Davidson C."/>
            <person name="Dillon G.P."/>
            <person name="Holroyd N.E."/>
            <person name="LoVerde P.T."/>
            <person name="Lloyd C."/>
            <person name="McQuillan J."/>
            <person name="Oliveira G."/>
            <person name="Otto T.D."/>
            <person name="Parker-Manuel S.J."/>
            <person name="Quail M.A."/>
            <person name="Wilson R.A."/>
            <person name="Zerlotini A."/>
            <person name="Dunne D.W."/>
            <person name="Berriman M."/>
        </authorList>
    </citation>
    <scope>NUCLEOTIDE SEQUENCE [LARGE SCALE GENOMIC DNA]</scope>
    <source>
        <strain evidence="2">Puerto Rican</strain>
    </source>
</reference>
<sequence length="108" mass="12636">MTCFWCEKGNACIGSNNQDTHGWKVIDCRVKKNLDVNDLSTSTPIKDIETSLRSTEVQNMTSRTTEENKQHKSHWYLYVVIPLVASLFLMCIGCIIWRWLLRRKRSNE</sequence>
<protein>
    <submittedName>
        <fullName evidence="3">Uncharacterized protein</fullName>
    </submittedName>
</protein>
<dbReference type="GeneID" id="8344899"/>
<name>G4V639_SCHMA</name>
<dbReference type="Proteomes" id="UP000008854">
    <property type="component" value="Unassembled WGS sequence"/>
</dbReference>